<dbReference type="EMBL" id="CADEBC010000122">
    <property type="protein sequence ID" value="CAB3222882.1"/>
    <property type="molecule type" value="Genomic_DNA"/>
</dbReference>
<gene>
    <name evidence="1" type="ORF">APLA_LOCUS1321</name>
</gene>
<sequence>MLSSSIVYINLVLQKCFRFASKRFSCCACVGTSTPCWLRPPFTHGAVHTLPQLIQEAVRPDAEIYKKEIQFLCLRWESALCWILEAVRPDAESRPARLRRCLLDGVTKCAEEASLEGSVHGDASSVIARVYVKPCVSRDTGREQFRGAWGVNVITFSLSDGTPVRWSRVGYTKQTDSRK</sequence>
<keyword evidence="2" id="KW-1185">Reference proteome</keyword>
<evidence type="ECO:0000313" key="1">
    <source>
        <dbReference type="EMBL" id="CAB3222882.1"/>
    </source>
</evidence>
<reference evidence="1 2" key="1">
    <citation type="submission" date="2020-04" db="EMBL/GenBank/DDBJ databases">
        <authorList>
            <person name="Wallbank WR R."/>
            <person name="Pardo Diaz C."/>
            <person name="Kozak K."/>
            <person name="Martin S."/>
            <person name="Jiggins C."/>
            <person name="Moest M."/>
            <person name="Warren A I."/>
            <person name="Byers J.R.P. K."/>
            <person name="Montejo-Kovacevich G."/>
            <person name="Yen C E."/>
        </authorList>
    </citation>
    <scope>NUCLEOTIDE SEQUENCE [LARGE SCALE GENOMIC DNA]</scope>
</reference>
<name>A0A8S0YXV9_ARCPL</name>
<comment type="caution">
    <text evidence="1">The sequence shown here is derived from an EMBL/GenBank/DDBJ whole genome shotgun (WGS) entry which is preliminary data.</text>
</comment>
<organism evidence="1 2">
    <name type="scientific">Arctia plantaginis</name>
    <name type="common">Wood tiger moth</name>
    <name type="synonym">Phalaena plantaginis</name>
    <dbReference type="NCBI Taxonomy" id="874455"/>
    <lineage>
        <taxon>Eukaryota</taxon>
        <taxon>Metazoa</taxon>
        <taxon>Ecdysozoa</taxon>
        <taxon>Arthropoda</taxon>
        <taxon>Hexapoda</taxon>
        <taxon>Insecta</taxon>
        <taxon>Pterygota</taxon>
        <taxon>Neoptera</taxon>
        <taxon>Endopterygota</taxon>
        <taxon>Lepidoptera</taxon>
        <taxon>Glossata</taxon>
        <taxon>Ditrysia</taxon>
        <taxon>Noctuoidea</taxon>
        <taxon>Erebidae</taxon>
        <taxon>Arctiinae</taxon>
        <taxon>Arctia</taxon>
    </lineage>
</organism>
<dbReference type="AlphaFoldDB" id="A0A8S0YXV9"/>
<accession>A0A8S0YXV9</accession>
<evidence type="ECO:0000313" key="2">
    <source>
        <dbReference type="Proteomes" id="UP000494106"/>
    </source>
</evidence>
<proteinExistence type="predicted"/>
<dbReference type="Proteomes" id="UP000494106">
    <property type="component" value="Unassembled WGS sequence"/>
</dbReference>
<protein>
    <submittedName>
        <fullName evidence="1">Uncharacterized protein</fullName>
    </submittedName>
</protein>